<dbReference type="InterPro" id="IPR027417">
    <property type="entry name" value="P-loop_NTPase"/>
</dbReference>
<evidence type="ECO:0000313" key="7">
    <source>
        <dbReference type="EMBL" id="MFK4751148.1"/>
    </source>
</evidence>
<evidence type="ECO:0000256" key="4">
    <source>
        <dbReference type="ARBA" id="ARBA00022692"/>
    </source>
</evidence>
<keyword evidence="3" id="KW-1003">Cell membrane</keyword>
<reference evidence="7 8" key="1">
    <citation type="submission" date="2024-03" db="EMBL/GenBank/DDBJ databases">
        <title>High-quality draft genome sequence of Oceanobacter sp. wDCs-4.</title>
        <authorList>
            <person name="Dong C."/>
        </authorList>
    </citation>
    <scope>NUCLEOTIDE SEQUENCE [LARGE SCALE GENOMIC DNA]</scope>
    <source>
        <strain evidence="8">wDCs-4</strain>
    </source>
</reference>
<dbReference type="InterPro" id="IPR003688">
    <property type="entry name" value="TraG/VirD4"/>
</dbReference>
<dbReference type="RefSeq" id="WP_416204660.1">
    <property type="nucleotide sequence ID" value="NZ_JBBKTX010000002.1"/>
</dbReference>
<evidence type="ECO:0000256" key="6">
    <source>
        <dbReference type="ARBA" id="ARBA00023136"/>
    </source>
</evidence>
<keyword evidence="5" id="KW-1133">Transmembrane helix</keyword>
<dbReference type="Gene3D" id="3.40.50.300">
    <property type="entry name" value="P-loop containing nucleotide triphosphate hydrolases"/>
    <property type="match status" value="1"/>
</dbReference>
<name>A0ABW8NDX8_9GAMM</name>
<dbReference type="CDD" id="cd01127">
    <property type="entry name" value="TrwB_TraG_TraD_VirD4"/>
    <property type="match status" value="1"/>
</dbReference>
<dbReference type="Pfam" id="PF02534">
    <property type="entry name" value="T4SS-DNA_transf"/>
    <property type="match status" value="1"/>
</dbReference>
<accession>A0ABW8NDX8</accession>
<dbReference type="EMBL" id="JBBKTX010000002">
    <property type="protein sequence ID" value="MFK4751148.1"/>
    <property type="molecule type" value="Genomic_DNA"/>
</dbReference>
<evidence type="ECO:0000256" key="3">
    <source>
        <dbReference type="ARBA" id="ARBA00022475"/>
    </source>
</evidence>
<protein>
    <submittedName>
        <fullName evidence="7">Type IV secretory system conjugative DNA transfer family protein</fullName>
    </submittedName>
</protein>
<dbReference type="SUPFAM" id="SSF52540">
    <property type="entry name" value="P-loop containing nucleoside triphosphate hydrolases"/>
    <property type="match status" value="1"/>
</dbReference>
<keyword evidence="8" id="KW-1185">Reference proteome</keyword>
<evidence type="ECO:0000256" key="5">
    <source>
        <dbReference type="ARBA" id="ARBA00022989"/>
    </source>
</evidence>
<evidence type="ECO:0000256" key="1">
    <source>
        <dbReference type="ARBA" id="ARBA00004651"/>
    </source>
</evidence>
<comment type="caution">
    <text evidence="7">The sequence shown here is derived from an EMBL/GenBank/DDBJ whole genome shotgun (WGS) entry which is preliminary data.</text>
</comment>
<organism evidence="7 8">
    <name type="scientific">Oceanobacter antarcticus</name>
    <dbReference type="NCBI Taxonomy" id="3133425"/>
    <lineage>
        <taxon>Bacteria</taxon>
        <taxon>Pseudomonadati</taxon>
        <taxon>Pseudomonadota</taxon>
        <taxon>Gammaproteobacteria</taxon>
        <taxon>Oceanospirillales</taxon>
        <taxon>Oceanospirillaceae</taxon>
        <taxon>Oceanobacter</taxon>
    </lineage>
</organism>
<dbReference type="PANTHER" id="PTHR37937">
    <property type="entry name" value="CONJUGATIVE TRANSFER: DNA TRANSPORT"/>
    <property type="match status" value="1"/>
</dbReference>
<dbReference type="InterPro" id="IPR051539">
    <property type="entry name" value="T4SS-coupling_protein"/>
</dbReference>
<gene>
    <name evidence="7" type="ORF">WG929_01885</name>
</gene>
<evidence type="ECO:0000313" key="8">
    <source>
        <dbReference type="Proteomes" id="UP001620597"/>
    </source>
</evidence>
<sequence length="539" mass="60350">MITEAHYRQYLYGSARLGTMRDAQYLTVGGGPIGVLGNTVLRRRLDEPTLIIGGAGSGKGASLGLYQPVHPSTGSFLLLDMGGQYMSTTWHYNLAMQREAYALNVEGASAYPDINHKLNLWGILKPDDPLLLDNARRIAAMAIRNDSKGDNAWVDKGAMRWLGRILAGLVLTEGRVTPARLWAHLNQLEVDNEYFKAWSQQLEPFGGDLYSTLVEIYSKKHGSEKEYGAIMGKLRDDLDWLSSPVVAESVSGDEDYLAYLTDPRKKVGIYYVLKGGSGKFMESLTRMVVGIAKLHCMRMVRGVRPLFFLEEAATCGRADFIKELVSECRKYIDVVLVYQSQGQLVLLFGQAGAQEIQESCGMQIILGGGIRDIESARRYADMVGKMTLEMDDPMAQAERAYLAESARYNALWQGGNPLDAEREFQHQQAQSERRRQTGRYAIDPAEIMRLNQQVLIFTPGAGVPPILANKLPPYWKNPAMAGRYGPDPLFPPLDRVTVQHAFWGARQKRFIRKPVPQNLAHWPNHINGEIAYVEGYKTW</sequence>
<comment type="similarity">
    <text evidence="2">Belongs to the VirD4/TraG family.</text>
</comment>
<keyword evidence="6" id="KW-0472">Membrane</keyword>
<dbReference type="PANTHER" id="PTHR37937:SF1">
    <property type="entry name" value="CONJUGATIVE TRANSFER: DNA TRANSPORT"/>
    <property type="match status" value="1"/>
</dbReference>
<dbReference type="Proteomes" id="UP001620597">
    <property type="component" value="Unassembled WGS sequence"/>
</dbReference>
<keyword evidence="4" id="KW-0812">Transmembrane</keyword>
<evidence type="ECO:0000256" key="2">
    <source>
        <dbReference type="ARBA" id="ARBA00008806"/>
    </source>
</evidence>
<proteinExistence type="inferred from homology"/>
<comment type="subcellular location">
    <subcellularLocation>
        <location evidence="1">Cell membrane</location>
        <topology evidence="1">Multi-pass membrane protein</topology>
    </subcellularLocation>
</comment>